<evidence type="ECO:0000313" key="2">
    <source>
        <dbReference type="EMBL" id="KUL25527.1"/>
    </source>
</evidence>
<dbReference type="Gene3D" id="1.10.1220.10">
    <property type="entry name" value="Met repressor-like"/>
    <property type="match status" value="1"/>
</dbReference>
<dbReference type="GO" id="GO:0006355">
    <property type="term" value="P:regulation of DNA-templated transcription"/>
    <property type="evidence" value="ECO:0007669"/>
    <property type="project" value="InterPro"/>
</dbReference>
<accession>A0A117MMH7</accession>
<evidence type="ECO:0000259" key="1">
    <source>
        <dbReference type="Pfam" id="PF01402"/>
    </source>
</evidence>
<protein>
    <submittedName>
        <fullName evidence="2">CopG family transcriptional regulator</fullName>
    </submittedName>
</protein>
<dbReference type="InterPro" id="IPR002145">
    <property type="entry name" value="CopG"/>
</dbReference>
<feature type="domain" description="Ribbon-helix-helix protein CopG" evidence="1">
    <location>
        <begin position="6"/>
        <end position="43"/>
    </location>
</feature>
<sequence length="83" mass="9978">MSTITVNISFQDSLLKEIDKTAKKEHRSRSELLREAARLYIQRQRQWEELFMLGDRMTEEKQLNLKDVEEEILAARRNRAESR</sequence>
<dbReference type="EMBL" id="LMBR01000162">
    <property type="protein sequence ID" value="KUL25527.1"/>
    <property type="molecule type" value="Genomic_DNA"/>
</dbReference>
<comment type="caution">
    <text evidence="2">The sequence shown here is derived from an EMBL/GenBank/DDBJ whole genome shotgun (WGS) entry which is preliminary data.</text>
</comment>
<evidence type="ECO:0000313" key="3">
    <source>
        <dbReference type="Proteomes" id="UP000053937"/>
    </source>
</evidence>
<proteinExistence type="predicted"/>
<reference evidence="2 3" key="1">
    <citation type="submission" date="2015-10" db="EMBL/GenBank/DDBJ databases">
        <title>Draft Genome Sequence of Chlorobium limicola strain Frasassi Growing under Artificial Lighting in the Frasassi Cave System.</title>
        <authorList>
            <person name="Mansor M."/>
            <person name="Macalady J."/>
        </authorList>
    </citation>
    <scope>NUCLEOTIDE SEQUENCE [LARGE SCALE GENOMIC DNA]</scope>
    <source>
        <strain evidence="2 3">Frasassi</strain>
    </source>
</reference>
<dbReference type="SUPFAM" id="SSF47598">
    <property type="entry name" value="Ribbon-helix-helix"/>
    <property type="match status" value="1"/>
</dbReference>
<dbReference type="InterPro" id="IPR010985">
    <property type="entry name" value="Ribbon_hlx_hlx"/>
</dbReference>
<dbReference type="OrthoDB" id="595343at2"/>
<dbReference type="Pfam" id="PF01402">
    <property type="entry name" value="RHH_1"/>
    <property type="match status" value="1"/>
</dbReference>
<gene>
    <name evidence="2" type="ORF">ASB62_06615</name>
</gene>
<name>A0A117MMH7_CHLLI</name>
<dbReference type="CDD" id="cd22231">
    <property type="entry name" value="RHH_NikR_HicB-like"/>
    <property type="match status" value="1"/>
</dbReference>
<dbReference type="AlphaFoldDB" id="A0A117MMH7"/>
<dbReference type="RefSeq" id="WP_059139158.1">
    <property type="nucleotide sequence ID" value="NZ_LMBR01000162.1"/>
</dbReference>
<dbReference type="InterPro" id="IPR013321">
    <property type="entry name" value="Arc_rbn_hlx_hlx"/>
</dbReference>
<organism evidence="2 3">
    <name type="scientific">Chlorobium limicola</name>
    <dbReference type="NCBI Taxonomy" id="1092"/>
    <lineage>
        <taxon>Bacteria</taxon>
        <taxon>Pseudomonadati</taxon>
        <taxon>Chlorobiota</taxon>
        <taxon>Chlorobiia</taxon>
        <taxon>Chlorobiales</taxon>
        <taxon>Chlorobiaceae</taxon>
        <taxon>Chlorobium/Pelodictyon group</taxon>
        <taxon>Chlorobium</taxon>
    </lineage>
</organism>
<dbReference type="Proteomes" id="UP000053937">
    <property type="component" value="Unassembled WGS sequence"/>
</dbReference>
<keyword evidence="3" id="KW-1185">Reference proteome</keyword>